<dbReference type="GO" id="GO:0020037">
    <property type="term" value="F:heme binding"/>
    <property type="evidence" value="ECO:0007669"/>
    <property type="project" value="InterPro"/>
</dbReference>
<sequence>MSKIQRINPSSLSHLPSRIHYLHSFLAFNPSTDGPLITSLKPLLAPLLPTLLDAVYTQLLSYDITARSFLPSQAANTPSQDAGIDEKDVEALNLNHANIKHRKDFLRAYLIRLLSNRDWSPQSRFWEYLDNVGVVHTGQKQTAKKNTLRVEYVHIALLLGWLQDALVGVVMSVKEDEGDGGWTMERKIEVLRALGKFWWVQNDLFARHYCEDWDLMGEEKRTGLLERPAVKMTGLAAVGFVTGAIAVAFLLG</sequence>
<proteinExistence type="predicted"/>
<evidence type="ECO:0000256" key="1">
    <source>
        <dbReference type="SAM" id="Phobius"/>
    </source>
</evidence>
<dbReference type="Proteomes" id="UP000606974">
    <property type="component" value="Unassembled WGS sequence"/>
</dbReference>
<evidence type="ECO:0000313" key="4">
    <source>
        <dbReference type="Proteomes" id="UP000606974"/>
    </source>
</evidence>
<evidence type="ECO:0000259" key="2">
    <source>
        <dbReference type="Pfam" id="PF11563"/>
    </source>
</evidence>
<dbReference type="OrthoDB" id="10027058at2759"/>
<reference evidence="3" key="1">
    <citation type="submission" date="2020-02" db="EMBL/GenBank/DDBJ databases">
        <authorList>
            <person name="Palmer J.M."/>
        </authorList>
    </citation>
    <scope>NUCLEOTIDE SEQUENCE</scope>
    <source>
        <strain evidence="3">EPUS1.4</strain>
        <tissue evidence="3">Thallus</tissue>
    </source>
</reference>
<comment type="caution">
    <text evidence="3">The sequence shown here is derived from an EMBL/GenBank/DDBJ whole genome shotgun (WGS) entry which is preliminary data.</text>
</comment>
<protein>
    <recommendedName>
        <fullName evidence="2">Globin-sensor domain-containing protein</fullName>
    </recommendedName>
</protein>
<dbReference type="GO" id="GO:0019825">
    <property type="term" value="F:oxygen binding"/>
    <property type="evidence" value="ECO:0007669"/>
    <property type="project" value="InterPro"/>
</dbReference>
<keyword evidence="1" id="KW-0812">Transmembrane</keyword>
<dbReference type="EMBL" id="JAACFV010000087">
    <property type="protein sequence ID" value="KAF7506419.1"/>
    <property type="molecule type" value="Genomic_DNA"/>
</dbReference>
<evidence type="ECO:0000313" key="3">
    <source>
        <dbReference type="EMBL" id="KAF7506419.1"/>
    </source>
</evidence>
<name>A0A8H7AFD0_9EURO</name>
<dbReference type="Pfam" id="PF11563">
    <property type="entry name" value="Protoglobin"/>
    <property type="match status" value="1"/>
</dbReference>
<gene>
    <name evidence="3" type="ORF">GJ744_011773</name>
</gene>
<keyword evidence="1" id="KW-0472">Membrane</keyword>
<accession>A0A8H7AFD0</accession>
<dbReference type="PANTHER" id="PTHR42071:SF1">
    <property type="entry name" value="GLOBIN-SENSOR DOMAIN-CONTAINING PROTEIN"/>
    <property type="match status" value="1"/>
</dbReference>
<feature type="transmembrane region" description="Helical" evidence="1">
    <location>
        <begin position="229"/>
        <end position="251"/>
    </location>
</feature>
<dbReference type="Gene3D" id="1.10.490.10">
    <property type="entry name" value="Globins"/>
    <property type="match status" value="1"/>
</dbReference>
<feature type="domain" description="Globin-sensor" evidence="2">
    <location>
        <begin position="17"/>
        <end position="212"/>
    </location>
</feature>
<dbReference type="PANTHER" id="PTHR42071">
    <property type="entry name" value="PROTOGLOBIN DOMAIN-CONTAINING PROTEIN"/>
    <property type="match status" value="1"/>
</dbReference>
<dbReference type="AlphaFoldDB" id="A0A8H7AFD0"/>
<keyword evidence="4" id="KW-1185">Reference proteome</keyword>
<organism evidence="3 4">
    <name type="scientific">Endocarpon pusillum</name>
    <dbReference type="NCBI Taxonomy" id="364733"/>
    <lineage>
        <taxon>Eukaryota</taxon>
        <taxon>Fungi</taxon>
        <taxon>Dikarya</taxon>
        <taxon>Ascomycota</taxon>
        <taxon>Pezizomycotina</taxon>
        <taxon>Eurotiomycetes</taxon>
        <taxon>Chaetothyriomycetidae</taxon>
        <taxon>Verrucariales</taxon>
        <taxon>Verrucariaceae</taxon>
        <taxon>Endocarpon</taxon>
    </lineage>
</organism>
<dbReference type="InterPro" id="IPR044398">
    <property type="entry name" value="Globin-sensor_dom"/>
</dbReference>
<dbReference type="InterPro" id="IPR012292">
    <property type="entry name" value="Globin/Proto"/>
</dbReference>
<keyword evidence="1" id="KW-1133">Transmembrane helix</keyword>